<dbReference type="AlphaFoldDB" id="A0A1Q6FCS9"/>
<evidence type="ECO:0000313" key="2">
    <source>
        <dbReference type="EMBL" id="OKY96665.1"/>
    </source>
</evidence>
<comment type="caution">
    <text evidence="2">The sequence shown here is derived from an EMBL/GenBank/DDBJ whole genome shotgun (WGS) entry which is preliminary data.</text>
</comment>
<feature type="chain" id="PRO_5012389194" description="Outer membrane protein beta-barrel domain-containing protein" evidence="1">
    <location>
        <begin position="21"/>
        <end position="320"/>
    </location>
</feature>
<organism evidence="2 3">
    <name type="scientific">Alistipes putredinis</name>
    <dbReference type="NCBI Taxonomy" id="28117"/>
    <lineage>
        <taxon>Bacteria</taxon>
        <taxon>Pseudomonadati</taxon>
        <taxon>Bacteroidota</taxon>
        <taxon>Bacteroidia</taxon>
        <taxon>Bacteroidales</taxon>
        <taxon>Rikenellaceae</taxon>
        <taxon>Alistipes</taxon>
    </lineage>
</organism>
<accession>A0A1Q6FCS9</accession>
<protein>
    <recommendedName>
        <fullName evidence="4">Outer membrane protein beta-barrel domain-containing protein</fullName>
    </recommendedName>
</protein>
<dbReference type="EMBL" id="MNQH01000001">
    <property type="protein sequence ID" value="OKY96665.1"/>
    <property type="molecule type" value="Genomic_DNA"/>
</dbReference>
<dbReference type="STRING" id="28117.BHV66_00950"/>
<evidence type="ECO:0008006" key="4">
    <source>
        <dbReference type="Google" id="ProtNLM"/>
    </source>
</evidence>
<dbReference type="Proteomes" id="UP000187417">
    <property type="component" value="Unassembled WGS sequence"/>
</dbReference>
<feature type="signal peptide" evidence="1">
    <location>
        <begin position="1"/>
        <end position="20"/>
    </location>
</feature>
<reference evidence="2 3" key="1">
    <citation type="journal article" date="2016" name="Nat. Biotechnol.">
        <title>Measurement of bacterial replication rates in microbial communities.</title>
        <authorList>
            <person name="Brown C.T."/>
            <person name="Olm M.R."/>
            <person name="Thomas B.C."/>
            <person name="Banfield J.F."/>
        </authorList>
    </citation>
    <scope>NUCLEOTIDE SEQUENCE [LARGE SCALE GENOMIC DNA]</scope>
    <source>
        <strain evidence="2">CAG:67_53_122</strain>
    </source>
</reference>
<keyword evidence="1" id="KW-0732">Signal</keyword>
<gene>
    <name evidence="2" type="ORF">BHV66_00950</name>
</gene>
<evidence type="ECO:0000256" key="1">
    <source>
        <dbReference type="SAM" id="SignalP"/>
    </source>
</evidence>
<dbReference type="RefSeq" id="WP_276618037.1">
    <property type="nucleotide sequence ID" value="NZ_BAAFLA010000005.1"/>
</dbReference>
<evidence type="ECO:0000313" key="3">
    <source>
        <dbReference type="Proteomes" id="UP000187417"/>
    </source>
</evidence>
<name>A0A1Q6FCS9_9BACT</name>
<proteinExistence type="predicted"/>
<sequence length="320" mass="35190">MKRLIFTILIAVATVSMLRAQEPTSPEAIPSSRLQDSLSATPVPTTVPVIEELPAPTFYADLSDSSASMPTSVSPVRRKQRFLPMKRRIDREINKIKFAYAGEIALGLTVSYGTLSSDDTDYLLILDNLNLNGSIFTINPSVGYFFKDNMSAGVRFGYTNINGTLDTGNFNLGEQNDVNLAFKNLHLQSSALSVGLYFRSYAGLDSKGHFGLFGEVDLSMKTGNSEFTYETEGTLRSTFSDDLKLSLGFNPGLAVYIFPNVCSTISFGLGGIEYTKIKQKDADGNEIGQRTASKMRFRLNLLNIRIGVTVHLWNKKANKA</sequence>